<dbReference type="Pfam" id="PF09299">
    <property type="entry name" value="Mu-transpos_C"/>
    <property type="match status" value="1"/>
</dbReference>
<dbReference type="SUPFAM" id="SSF53098">
    <property type="entry name" value="Ribonuclease H-like"/>
    <property type="match status" value="1"/>
</dbReference>
<dbReference type="InterPro" id="IPR036397">
    <property type="entry name" value="RNaseH_sf"/>
</dbReference>
<dbReference type="Gene3D" id="3.30.420.10">
    <property type="entry name" value="Ribonuclease H-like superfamily/Ribonuclease H"/>
    <property type="match status" value="1"/>
</dbReference>
<proteinExistence type="predicted"/>
<reference evidence="3 4" key="1">
    <citation type="submission" date="2024-11" db="EMBL/GenBank/DDBJ databases">
        <title>Draft genome sequences of two bacteria associated to sugarcane roots in Colombia.</title>
        <authorList>
            <person name="Pardo-Diaz S."/>
            <person name="Masmela-Mendoza J."/>
            <person name="Delgadillo-Duran P."/>
            <person name="Bautista E.J."/>
            <person name="Rojas-Tapias D.F."/>
        </authorList>
    </citation>
    <scope>NUCLEOTIDE SEQUENCE [LARGE SCALE GENOMIC DNA]</scope>
    <source>
        <strain evidence="3 4">Ap18</strain>
    </source>
</reference>
<comment type="caution">
    <text evidence="3">The sequence shown here is derived from an EMBL/GenBank/DDBJ whole genome shotgun (WGS) entry which is preliminary data.</text>
</comment>
<name>A0ABW8VE81_9PROT</name>
<feature type="domain" description="HTH Mu-type" evidence="2">
    <location>
        <begin position="1"/>
        <end position="71"/>
    </location>
</feature>
<dbReference type="RefSeq" id="WP_407825464.1">
    <property type="nucleotide sequence ID" value="NZ_JBJLSN010000055.1"/>
</dbReference>
<dbReference type="InterPro" id="IPR036388">
    <property type="entry name" value="WH-like_DNA-bd_sf"/>
</dbReference>
<accession>A0ABW8VE81</accession>
<dbReference type="EMBL" id="JBJLSN010000055">
    <property type="protein sequence ID" value="MFL7904715.1"/>
    <property type="molecule type" value="Genomic_DNA"/>
</dbReference>
<dbReference type="SUPFAM" id="SSF46955">
    <property type="entry name" value="Putative DNA-binding domain"/>
    <property type="match status" value="1"/>
</dbReference>
<dbReference type="InterPro" id="IPR015378">
    <property type="entry name" value="Transposase-like_Mu_C"/>
</dbReference>
<keyword evidence="4" id="KW-1185">Reference proteome</keyword>
<dbReference type="InterPro" id="IPR003314">
    <property type="entry name" value="Mu-type_HTH"/>
</dbReference>
<dbReference type="SUPFAM" id="SSF50610">
    <property type="entry name" value="mu transposase, C-terminal domain"/>
    <property type="match status" value="1"/>
</dbReference>
<evidence type="ECO:0000259" key="2">
    <source>
        <dbReference type="PROSITE" id="PS51702"/>
    </source>
</evidence>
<evidence type="ECO:0000313" key="4">
    <source>
        <dbReference type="Proteomes" id="UP001628281"/>
    </source>
</evidence>
<dbReference type="Proteomes" id="UP001628281">
    <property type="component" value="Unassembled WGS sequence"/>
</dbReference>
<sequence length="725" mass="80267">MRDALTAAEIAGLGGVLPVPAESVSGTIRRLKREGWPSRPREGRGGGREYPIASWPEPLRKALLDAIKRRVPQICEVLEIADEPTASLPIPAETVPLPSLISTPDPTQIADWQRRTRDARAALLQEVDRLQALAGHRAPGRAIDLIVEGARTGDLAPTLRSLVPVANGKAGKNGARTLSRRTLYRWYGDRAESGIAGLVPRDPNRPAPVPAWLAPLLKLTQTPTKRSLQAVLEDLPKHLPPGVSAPNASTARRWLDKVAPQVRHKGRLGPRALLALKAFRRRDTSCLEPLDVAVADGHTFRAKVAHPITGKPMQPEVMAVIDAATRYAFGWSAGRAESTDVVMDALRHGVSALGLFAILYTDNGSGFVNDVVSDELTGYYARLGCLHEKAEPGRAQARGLIERSNQSLWRRSAKKLPTYTGRDMDREAAKRIEKLIERDIKEAGASRYLMSWQDFHTFLTEEVAAYNNRPHRALPKIRDPQKGTLRHMSPAECLQSWRDKGWQPMTVSAAEADDLFRPYERHRTWRAEVQLPWGRYFHKDLEPFHGDSVLVGYDIHDGSKVWVRTLEGRLICVAQRDGNLTPYMPASKVEHARQKRADGQIKRKQRQIDDIRVEAAGSGSVLDLTAETVLTPDEIAAAETFYAAIEPPPPTVPAPPSDERPRFADDQSWARWLVAHPEAATADDRKHLADQLRRNSFRMLMEAEGVDIAALAAIAATPKRITTDA</sequence>
<feature type="domain" description="Integrase catalytic" evidence="1">
    <location>
        <begin position="285"/>
        <end position="488"/>
    </location>
</feature>
<dbReference type="Pfam" id="PF02316">
    <property type="entry name" value="HTH_Tnp_Mu_1"/>
    <property type="match status" value="1"/>
</dbReference>
<evidence type="ECO:0000259" key="1">
    <source>
        <dbReference type="PROSITE" id="PS50994"/>
    </source>
</evidence>
<gene>
    <name evidence="3" type="ORF">ACJ41P_26545</name>
</gene>
<protein>
    <submittedName>
        <fullName evidence="3">Mu transposase C-terminal domain-containing protein</fullName>
    </submittedName>
</protein>
<dbReference type="PROSITE" id="PS51702">
    <property type="entry name" value="HTH_MU"/>
    <property type="match status" value="1"/>
</dbReference>
<dbReference type="InterPro" id="IPR001584">
    <property type="entry name" value="Integrase_cat-core"/>
</dbReference>
<dbReference type="InterPro" id="IPR009061">
    <property type="entry name" value="DNA-bd_dom_put_sf"/>
</dbReference>
<dbReference type="InterPro" id="IPR012337">
    <property type="entry name" value="RNaseH-like_sf"/>
</dbReference>
<dbReference type="InterPro" id="IPR009004">
    <property type="entry name" value="Transposase_Mu_C"/>
</dbReference>
<evidence type="ECO:0000313" key="3">
    <source>
        <dbReference type="EMBL" id="MFL7904715.1"/>
    </source>
</evidence>
<dbReference type="PROSITE" id="PS50994">
    <property type="entry name" value="INTEGRASE"/>
    <property type="match status" value="1"/>
</dbReference>
<dbReference type="Gene3D" id="1.10.10.10">
    <property type="entry name" value="Winged helix-like DNA-binding domain superfamily/Winged helix DNA-binding domain"/>
    <property type="match status" value="1"/>
</dbReference>
<organism evidence="3 4">
    <name type="scientific">Azospirillum argentinense</name>
    <dbReference type="NCBI Taxonomy" id="2970906"/>
    <lineage>
        <taxon>Bacteria</taxon>
        <taxon>Pseudomonadati</taxon>
        <taxon>Pseudomonadota</taxon>
        <taxon>Alphaproteobacteria</taxon>
        <taxon>Rhodospirillales</taxon>
        <taxon>Azospirillaceae</taxon>
        <taxon>Azospirillum</taxon>
    </lineage>
</organism>